<evidence type="ECO:0000313" key="3">
    <source>
        <dbReference type="Proteomes" id="UP001465668"/>
    </source>
</evidence>
<accession>A0ABR2XNA0</accession>
<feature type="domain" description="DUF1996" evidence="1">
    <location>
        <begin position="126"/>
        <end position="170"/>
    </location>
</feature>
<name>A0ABR2XNA0_9PEZI</name>
<dbReference type="InterPro" id="IPR018535">
    <property type="entry name" value="DUF1996"/>
</dbReference>
<protein>
    <submittedName>
        <fullName evidence="2">DUF1996 domain-containing protein</fullName>
    </submittedName>
</protein>
<evidence type="ECO:0000259" key="1">
    <source>
        <dbReference type="Pfam" id="PF09362"/>
    </source>
</evidence>
<comment type="caution">
    <text evidence="2">The sequence shown here is derived from an EMBL/GenBank/DDBJ whole genome shotgun (WGS) entry which is preliminary data.</text>
</comment>
<sequence>MMILEFARQSHGNVESAVAKPGLIHFPERETRNIPALPHVELRDIAAALLEQVVNRFEIDALSNDDMTRIGQKALAGLYVVAMKSKVKGVPARLPRVRRRRQRSHQGRIPPLPAADQQIWTATPHVHQTLNFPTRPCPVGLMVSARFPTCWDGVNLDSRDHMTHMAYPESALRGRLWDISKFNNKADWPENDSQPSVWSFGEATGYANHADYVFGWKDDALKKILDTACVVNCAGAKAQSTSVMNQCKQKDVVGEDIDGWLTTLPGGHGIQYSPKVVQLLATKMSRMVALNHR</sequence>
<reference evidence="2 3" key="1">
    <citation type="submission" date="2024-02" db="EMBL/GenBank/DDBJ databases">
        <title>First draft genome assembly of two strains of Seiridium cardinale.</title>
        <authorList>
            <person name="Emiliani G."/>
            <person name="Scali E."/>
        </authorList>
    </citation>
    <scope>NUCLEOTIDE SEQUENCE [LARGE SCALE GENOMIC DNA]</scope>
    <source>
        <strain evidence="2 3">BM-138-000479</strain>
    </source>
</reference>
<dbReference type="Pfam" id="PF09362">
    <property type="entry name" value="DUF1996"/>
    <property type="match status" value="2"/>
</dbReference>
<proteinExistence type="predicted"/>
<evidence type="ECO:0000313" key="2">
    <source>
        <dbReference type="EMBL" id="KAK9775279.1"/>
    </source>
</evidence>
<dbReference type="PANTHER" id="PTHR43662:SF13">
    <property type="entry name" value="DUF1996 DOMAIN-CONTAINING PROTEIN"/>
    <property type="match status" value="1"/>
</dbReference>
<gene>
    <name evidence="2" type="ORF">SCAR479_07955</name>
</gene>
<dbReference type="Proteomes" id="UP001465668">
    <property type="component" value="Unassembled WGS sequence"/>
</dbReference>
<organism evidence="2 3">
    <name type="scientific">Seiridium cardinale</name>
    <dbReference type="NCBI Taxonomy" id="138064"/>
    <lineage>
        <taxon>Eukaryota</taxon>
        <taxon>Fungi</taxon>
        <taxon>Dikarya</taxon>
        <taxon>Ascomycota</taxon>
        <taxon>Pezizomycotina</taxon>
        <taxon>Sordariomycetes</taxon>
        <taxon>Xylariomycetidae</taxon>
        <taxon>Amphisphaeriales</taxon>
        <taxon>Sporocadaceae</taxon>
        <taxon>Seiridium</taxon>
    </lineage>
</organism>
<dbReference type="EMBL" id="JARVKM010000035">
    <property type="protein sequence ID" value="KAK9775279.1"/>
    <property type="molecule type" value="Genomic_DNA"/>
</dbReference>
<keyword evidence="3" id="KW-1185">Reference proteome</keyword>
<feature type="domain" description="DUF1996" evidence="1">
    <location>
        <begin position="176"/>
        <end position="216"/>
    </location>
</feature>
<dbReference type="PANTHER" id="PTHR43662">
    <property type="match status" value="1"/>
</dbReference>